<keyword evidence="1" id="KW-0805">Transcription regulation</keyword>
<dbReference type="InterPro" id="IPR009057">
    <property type="entry name" value="Homeodomain-like_sf"/>
</dbReference>
<evidence type="ECO:0000313" key="5">
    <source>
        <dbReference type="EMBL" id="MDT3402333.1"/>
    </source>
</evidence>
<dbReference type="InterPro" id="IPR018060">
    <property type="entry name" value="HTH_AraC"/>
</dbReference>
<gene>
    <name evidence="5" type="ORF">QE417_001405</name>
</gene>
<dbReference type="Pfam" id="PF12833">
    <property type="entry name" value="HTH_18"/>
    <property type="match status" value="1"/>
</dbReference>
<keyword evidence="3" id="KW-0804">Transcription</keyword>
<dbReference type="PANTHER" id="PTHR43280:SF32">
    <property type="entry name" value="TRANSCRIPTIONAL REGULATORY PROTEIN"/>
    <property type="match status" value="1"/>
</dbReference>
<keyword evidence="6" id="KW-1185">Reference proteome</keyword>
<dbReference type="SUPFAM" id="SSF46689">
    <property type="entry name" value="Homeodomain-like"/>
    <property type="match status" value="1"/>
</dbReference>
<dbReference type="SMART" id="SM00342">
    <property type="entry name" value="HTH_ARAC"/>
    <property type="match status" value="1"/>
</dbReference>
<dbReference type="PROSITE" id="PS01124">
    <property type="entry name" value="HTH_ARAC_FAMILY_2"/>
    <property type="match status" value="1"/>
</dbReference>
<evidence type="ECO:0000256" key="2">
    <source>
        <dbReference type="ARBA" id="ARBA00023125"/>
    </source>
</evidence>
<evidence type="ECO:0000256" key="1">
    <source>
        <dbReference type="ARBA" id="ARBA00023015"/>
    </source>
</evidence>
<evidence type="ECO:0000313" key="6">
    <source>
        <dbReference type="Proteomes" id="UP001258315"/>
    </source>
</evidence>
<protein>
    <submittedName>
        <fullName evidence="5">AraC family transcriptional activator of pobA</fullName>
    </submittedName>
</protein>
<proteinExistence type="predicted"/>
<dbReference type="Gene3D" id="1.10.10.60">
    <property type="entry name" value="Homeodomain-like"/>
    <property type="match status" value="1"/>
</dbReference>
<dbReference type="PANTHER" id="PTHR43280">
    <property type="entry name" value="ARAC-FAMILY TRANSCRIPTIONAL REGULATOR"/>
    <property type="match status" value="1"/>
</dbReference>
<organism evidence="5 6">
    <name type="scientific">Mucilaginibacter terrae</name>
    <dbReference type="NCBI Taxonomy" id="1955052"/>
    <lineage>
        <taxon>Bacteria</taxon>
        <taxon>Pseudomonadati</taxon>
        <taxon>Bacteroidota</taxon>
        <taxon>Sphingobacteriia</taxon>
        <taxon>Sphingobacteriales</taxon>
        <taxon>Sphingobacteriaceae</taxon>
        <taxon>Mucilaginibacter</taxon>
    </lineage>
</organism>
<comment type="caution">
    <text evidence="5">The sequence shown here is derived from an EMBL/GenBank/DDBJ whole genome shotgun (WGS) entry which is preliminary data.</text>
</comment>
<reference evidence="6" key="1">
    <citation type="submission" date="2023-07" db="EMBL/GenBank/DDBJ databases">
        <title>Functional and genomic diversity of the sorghum phyllosphere microbiome.</title>
        <authorList>
            <person name="Shade A."/>
        </authorList>
    </citation>
    <scope>NUCLEOTIDE SEQUENCE [LARGE SCALE GENOMIC DNA]</scope>
    <source>
        <strain evidence="6">SORGH_AS_0422</strain>
    </source>
</reference>
<evidence type="ECO:0000256" key="3">
    <source>
        <dbReference type="ARBA" id="ARBA00023163"/>
    </source>
</evidence>
<sequence length="304" mass="34597">MNKEQTTLKVDSISQLHHLMGLPGPKHPLLSLVDNDQLKSGPAEGAKSISMRFYGLSYKEAVNGKMGYGQGYYDFDEGGMIFTAPNQVIGTYESHNSHTGKTIFFHPDLLFNYPLGKSISKYGFFDYQLYEALHLSESEKAIILGLFTNIENELSTSIDEMSQDVLVSYLEVLLSYSQRFYKRQFITRKAVNHDLLTRMEQLLNSYFDQQKPLQHGLPTVEYLAGELNVSPRYLSDMLRSLTGQNAQQHIHEKLIAKAKELLSTTSLSVAEIAYELGFERPQSLNKLFKKKLNLSPLEFRTSFN</sequence>
<keyword evidence="2" id="KW-0238">DNA-binding</keyword>
<name>A0ABU3GRC7_9SPHI</name>
<dbReference type="Proteomes" id="UP001258315">
    <property type="component" value="Unassembled WGS sequence"/>
</dbReference>
<dbReference type="EMBL" id="JAVLVU010000001">
    <property type="protein sequence ID" value="MDT3402333.1"/>
    <property type="molecule type" value="Genomic_DNA"/>
</dbReference>
<feature type="domain" description="HTH araC/xylS-type" evidence="4">
    <location>
        <begin position="197"/>
        <end position="302"/>
    </location>
</feature>
<evidence type="ECO:0000259" key="4">
    <source>
        <dbReference type="PROSITE" id="PS01124"/>
    </source>
</evidence>
<accession>A0ABU3GRC7</accession>